<dbReference type="Gene3D" id="3.10.129.10">
    <property type="entry name" value="Hotdog Thioesterase"/>
    <property type="match status" value="1"/>
</dbReference>
<dbReference type="OrthoDB" id="9153186at2"/>
<gene>
    <name evidence="1" type="ORF">HME7025_02100</name>
</gene>
<dbReference type="RefSeq" id="WP_109323781.1">
    <property type="nucleotide sequence ID" value="NZ_CP029346.1"/>
</dbReference>
<dbReference type="Pfam" id="PF14539">
    <property type="entry name" value="DUF4442"/>
    <property type="match status" value="1"/>
</dbReference>
<accession>A0A2S2DX21</accession>
<dbReference type="KEGG" id="psez:HME7025_02100"/>
<reference evidence="1" key="1">
    <citation type="journal article" date="2019" name="Int. J. Syst. Evol. Microbiol.">
        <title>Allopseudarcicella aquatilis gen. nov., sp. nov., isolated from freshwater.</title>
        <authorList>
            <person name="Kim H."/>
            <person name="Kang H."/>
            <person name="Joh K."/>
        </authorList>
    </citation>
    <scope>NUCLEOTIDE SEQUENCE</scope>
    <source>
        <strain evidence="1">HME7025</strain>
    </source>
</reference>
<name>A0A2S2DX21_9BACT</name>
<dbReference type="SUPFAM" id="SSF54637">
    <property type="entry name" value="Thioesterase/thiol ester dehydrase-isomerase"/>
    <property type="match status" value="1"/>
</dbReference>
<evidence type="ECO:0008006" key="3">
    <source>
        <dbReference type="Google" id="ProtNLM"/>
    </source>
</evidence>
<dbReference type="InterPro" id="IPR027961">
    <property type="entry name" value="DUF4442"/>
</dbReference>
<dbReference type="Proteomes" id="UP000245468">
    <property type="component" value="Chromosome"/>
</dbReference>
<evidence type="ECO:0000313" key="1">
    <source>
        <dbReference type="EMBL" id="AWL09948.1"/>
    </source>
</evidence>
<dbReference type="InterPro" id="IPR029069">
    <property type="entry name" value="HotDog_dom_sf"/>
</dbReference>
<proteinExistence type="predicted"/>
<keyword evidence="2" id="KW-1185">Reference proteome</keyword>
<organism evidence="1 2">
    <name type="scientific">Aquirufa nivalisilvae</name>
    <dbReference type="NCBI Taxonomy" id="2516557"/>
    <lineage>
        <taxon>Bacteria</taxon>
        <taxon>Pseudomonadati</taxon>
        <taxon>Bacteroidota</taxon>
        <taxon>Cytophagia</taxon>
        <taxon>Cytophagales</taxon>
        <taxon>Flectobacillaceae</taxon>
        <taxon>Aquirufa</taxon>
    </lineage>
</organism>
<protein>
    <recommendedName>
        <fullName evidence="3">DUF4442 domain-containing protein</fullName>
    </recommendedName>
</protein>
<evidence type="ECO:0000313" key="2">
    <source>
        <dbReference type="Proteomes" id="UP000245468"/>
    </source>
</evidence>
<dbReference type="AlphaFoldDB" id="A0A2S2DX21"/>
<dbReference type="EMBL" id="CP029346">
    <property type="protein sequence ID" value="AWL09948.1"/>
    <property type="molecule type" value="Genomic_DNA"/>
</dbReference>
<sequence length="163" mass="18333">MNPSFGKFQRIITNPILFKFFILQRLSAAFWAGLNIQHFDDKTCVVRVKKSWFNQNPFNSMYFAVEAMAAEMSCGMLAFSQVYERKPAISMLVEKIEASFLKKASGIILFTCEDGEAIQNTIEAAIQSGEGTKMICKSTATNQEGIIVAEFLLTWSFKVKSKS</sequence>